<dbReference type="PANTHER" id="PTHR35174:SF3">
    <property type="entry name" value="BLL7171 PROTEIN"/>
    <property type="match status" value="1"/>
</dbReference>
<dbReference type="Proteomes" id="UP000280296">
    <property type="component" value="Unassembled WGS sequence"/>
</dbReference>
<feature type="domain" description="YCII-related" evidence="2">
    <location>
        <begin position="1"/>
        <end position="112"/>
    </location>
</feature>
<dbReference type="InterPro" id="IPR011008">
    <property type="entry name" value="Dimeric_a/b-barrel"/>
</dbReference>
<comment type="similarity">
    <text evidence="1">Belongs to the YciI family.</text>
</comment>
<dbReference type="InterPro" id="IPR005545">
    <property type="entry name" value="YCII"/>
</dbReference>
<gene>
    <name evidence="3" type="ORF">TsocGM_14310</name>
</gene>
<comment type="caution">
    <text evidence="3">The sequence shown here is derived from an EMBL/GenBank/DDBJ whole genome shotgun (WGS) entry which is preliminary data.</text>
</comment>
<keyword evidence="4" id="KW-1185">Reference proteome</keyword>
<evidence type="ECO:0000256" key="1">
    <source>
        <dbReference type="ARBA" id="ARBA00007689"/>
    </source>
</evidence>
<dbReference type="PANTHER" id="PTHR35174">
    <property type="entry name" value="BLL7171 PROTEIN-RELATED"/>
    <property type="match status" value="1"/>
</dbReference>
<dbReference type="EMBL" id="RYZH01000026">
    <property type="protein sequence ID" value="RUL87102.1"/>
    <property type="molecule type" value="Genomic_DNA"/>
</dbReference>
<reference evidence="3 4" key="1">
    <citation type="submission" date="2018-12" db="EMBL/GenBank/DDBJ databases">
        <authorList>
            <person name="Toschakov S.V."/>
        </authorList>
    </citation>
    <scope>NUCLEOTIDE SEQUENCE [LARGE SCALE GENOMIC DNA]</scope>
    <source>
        <strain evidence="3 4">GM2012</strain>
    </source>
</reference>
<name>A0A432MIB2_9BACT</name>
<protein>
    <submittedName>
        <fullName evidence="3">YciI family protein</fullName>
    </submittedName>
</protein>
<dbReference type="Gene3D" id="3.30.70.1060">
    <property type="entry name" value="Dimeric alpha+beta barrel"/>
    <property type="match status" value="1"/>
</dbReference>
<accession>A0A432MIB2</accession>
<dbReference type="SUPFAM" id="SSF54909">
    <property type="entry name" value="Dimeric alpha+beta barrel"/>
    <property type="match status" value="1"/>
</dbReference>
<dbReference type="AlphaFoldDB" id="A0A432MIB2"/>
<sequence length="130" mass="14270">MKYMLLIYSEEGAWTDEAREHCYEESMRLGQELREKGQYLGSSPLEPVASATSVRVREGKPLVTDGPFAETREQLGGFFLVEARDRDEAIAIAGRIPAARVGTVEIRPVTELPGLFELGEGSLAQRGAGE</sequence>
<reference evidence="3 4" key="2">
    <citation type="submission" date="2019-01" db="EMBL/GenBank/DDBJ databases">
        <title>Tautonia sociabilis, a novel thermotolerant planctomycete of Isosphaeraceae family, isolated from a 4000 m deep subterranean habitat.</title>
        <authorList>
            <person name="Kovaleva O.L."/>
            <person name="Elcheninov A.G."/>
            <person name="Van Heerden E."/>
            <person name="Toshchakov S.V."/>
            <person name="Novikov A."/>
            <person name="Bonch-Osmolovskaya E.A."/>
            <person name="Kublanov I.V."/>
        </authorList>
    </citation>
    <scope>NUCLEOTIDE SEQUENCE [LARGE SCALE GENOMIC DNA]</scope>
    <source>
        <strain evidence="3 4">GM2012</strain>
    </source>
</reference>
<evidence type="ECO:0000313" key="3">
    <source>
        <dbReference type="EMBL" id="RUL87102.1"/>
    </source>
</evidence>
<dbReference type="OrthoDB" id="9807535at2"/>
<organism evidence="3 4">
    <name type="scientific">Tautonia sociabilis</name>
    <dbReference type="NCBI Taxonomy" id="2080755"/>
    <lineage>
        <taxon>Bacteria</taxon>
        <taxon>Pseudomonadati</taxon>
        <taxon>Planctomycetota</taxon>
        <taxon>Planctomycetia</taxon>
        <taxon>Isosphaerales</taxon>
        <taxon>Isosphaeraceae</taxon>
        <taxon>Tautonia</taxon>
    </lineage>
</organism>
<dbReference type="RefSeq" id="WP_126726146.1">
    <property type="nucleotide sequence ID" value="NZ_RYZH01000026.1"/>
</dbReference>
<evidence type="ECO:0000313" key="4">
    <source>
        <dbReference type="Proteomes" id="UP000280296"/>
    </source>
</evidence>
<proteinExistence type="inferred from homology"/>
<evidence type="ECO:0000259" key="2">
    <source>
        <dbReference type="Pfam" id="PF03795"/>
    </source>
</evidence>
<dbReference type="Pfam" id="PF03795">
    <property type="entry name" value="YCII"/>
    <property type="match status" value="1"/>
</dbReference>